<name>A0A6S7KLF7_PARCT</name>
<dbReference type="EMBL" id="CACRXK020033015">
    <property type="protein sequence ID" value="CAB4043734.1"/>
    <property type="molecule type" value="Genomic_DNA"/>
</dbReference>
<dbReference type="InterPro" id="IPR003034">
    <property type="entry name" value="SAP_dom"/>
</dbReference>
<dbReference type="PANTHER" id="PTHR35558:SF1">
    <property type="entry name" value="ENDONUCLEASE_EXONUCLEASE_PHOSPHATASE DOMAIN-CONTAINING PROTEIN"/>
    <property type="match status" value="1"/>
</dbReference>
<sequence>MPPARRQRIAVQQRAENANQPSVNDLRQQCLDKGLSDHGRRNTLVARLQQHASTSSSNNTATEAATIVDTANNSEQTPLVERRSVSHESSSENPLLNDAQLAQIEQSVNDIATNAARARAAVQAMATAPSSAPTNEPQQITGTELCPVLINDTTPISTPRFQTFEPEAPHSSSQSLPVSNHLPYGQSFHDLPASYVKKIRSGEFFELSKLLPKNLCNTVDEQPVVLTVENSIVKVKQSTQSTTNITDIDKWTTGFTTYMSVFTHQSLTEPRNCCNI</sequence>
<organism evidence="2 3">
    <name type="scientific">Paramuricea clavata</name>
    <name type="common">Red gorgonian</name>
    <name type="synonym">Violescent sea-whip</name>
    <dbReference type="NCBI Taxonomy" id="317549"/>
    <lineage>
        <taxon>Eukaryota</taxon>
        <taxon>Metazoa</taxon>
        <taxon>Cnidaria</taxon>
        <taxon>Anthozoa</taxon>
        <taxon>Octocorallia</taxon>
        <taxon>Malacalcyonacea</taxon>
        <taxon>Plexauridae</taxon>
        <taxon>Paramuricea</taxon>
    </lineage>
</organism>
<evidence type="ECO:0000256" key="1">
    <source>
        <dbReference type="SAM" id="MobiDB-lite"/>
    </source>
</evidence>
<evidence type="ECO:0000313" key="2">
    <source>
        <dbReference type="EMBL" id="CAB4043734.1"/>
    </source>
</evidence>
<accession>A0A6S7KLF7</accession>
<dbReference type="Gene3D" id="1.10.720.30">
    <property type="entry name" value="SAP domain"/>
    <property type="match status" value="1"/>
</dbReference>
<evidence type="ECO:0000313" key="3">
    <source>
        <dbReference type="Proteomes" id="UP001152795"/>
    </source>
</evidence>
<feature type="region of interest" description="Disordered" evidence="1">
    <location>
        <begin position="1"/>
        <end position="26"/>
    </location>
</feature>
<dbReference type="InterPro" id="IPR036361">
    <property type="entry name" value="SAP_dom_sf"/>
</dbReference>
<keyword evidence="3" id="KW-1185">Reference proteome</keyword>
<gene>
    <name evidence="2" type="ORF">PACLA_8A012109</name>
</gene>
<dbReference type="SMART" id="SM00513">
    <property type="entry name" value="SAP"/>
    <property type="match status" value="1"/>
</dbReference>
<reference evidence="2" key="1">
    <citation type="submission" date="2020-04" db="EMBL/GenBank/DDBJ databases">
        <authorList>
            <person name="Alioto T."/>
            <person name="Alioto T."/>
            <person name="Gomez Garrido J."/>
        </authorList>
    </citation>
    <scope>NUCLEOTIDE SEQUENCE</scope>
    <source>
        <strain evidence="2">A484AB</strain>
    </source>
</reference>
<comment type="caution">
    <text evidence="2">The sequence shown here is derived from an EMBL/GenBank/DDBJ whole genome shotgun (WGS) entry which is preliminary data.</text>
</comment>
<dbReference type="AlphaFoldDB" id="A0A6S7KLF7"/>
<protein>
    <submittedName>
        <fullName evidence="2">Uncharacterized protein</fullName>
    </submittedName>
</protein>
<feature type="region of interest" description="Disordered" evidence="1">
    <location>
        <begin position="68"/>
        <end position="95"/>
    </location>
</feature>
<proteinExistence type="predicted"/>
<feature type="compositionally biased region" description="Basic and acidic residues" evidence="1">
    <location>
        <begin position="80"/>
        <end position="90"/>
    </location>
</feature>
<dbReference type="OrthoDB" id="445357at2759"/>
<feature type="compositionally biased region" description="Polar residues" evidence="1">
    <location>
        <begin position="16"/>
        <end position="26"/>
    </location>
</feature>
<dbReference type="PROSITE" id="PS50800">
    <property type="entry name" value="SAP"/>
    <property type="match status" value="1"/>
</dbReference>
<dbReference type="Proteomes" id="UP001152795">
    <property type="component" value="Unassembled WGS sequence"/>
</dbReference>
<dbReference type="PANTHER" id="PTHR35558">
    <property type="entry name" value="SGNH_HYDRO DOMAIN-CONTAINING PROTEIN"/>
    <property type="match status" value="1"/>
</dbReference>